<dbReference type="OrthoDB" id="9810929at2"/>
<dbReference type="InterPro" id="IPR028098">
    <property type="entry name" value="Glyco_trans_4-like_N"/>
</dbReference>
<name>E8MYK4_ANATU</name>
<feature type="domain" description="Glycosyltransferase subfamily 4-like N-terminal" evidence="3">
    <location>
        <begin position="103"/>
        <end position="174"/>
    </location>
</feature>
<dbReference type="EC" id="2.4.-.-" evidence="4"/>
<evidence type="ECO:0000259" key="2">
    <source>
        <dbReference type="Pfam" id="PF00534"/>
    </source>
</evidence>
<accession>E8MYK4</accession>
<keyword evidence="4" id="KW-0808">Transferase</keyword>
<evidence type="ECO:0000256" key="1">
    <source>
        <dbReference type="SAM" id="Coils"/>
    </source>
</evidence>
<evidence type="ECO:0000313" key="5">
    <source>
        <dbReference type="Proteomes" id="UP000008922"/>
    </source>
</evidence>
<dbReference type="KEGG" id="atm:ANT_23140"/>
<dbReference type="CDD" id="cd03801">
    <property type="entry name" value="GT4_PimA-like"/>
    <property type="match status" value="1"/>
</dbReference>
<dbReference type="eggNOG" id="COG0438">
    <property type="taxonomic scope" value="Bacteria"/>
</dbReference>
<dbReference type="Pfam" id="PF00534">
    <property type="entry name" value="Glycos_transf_1"/>
    <property type="match status" value="1"/>
</dbReference>
<dbReference type="PANTHER" id="PTHR12526">
    <property type="entry name" value="GLYCOSYLTRANSFERASE"/>
    <property type="match status" value="1"/>
</dbReference>
<dbReference type="GO" id="GO:0016757">
    <property type="term" value="F:glycosyltransferase activity"/>
    <property type="evidence" value="ECO:0007669"/>
    <property type="project" value="UniProtKB-KW"/>
</dbReference>
<proteinExistence type="predicted"/>
<reference evidence="4 5" key="1">
    <citation type="submission" date="2010-12" db="EMBL/GenBank/DDBJ databases">
        <title>Whole genome sequence of Anaerolinea thermophila UNI-1.</title>
        <authorList>
            <person name="Narita-Yamada S."/>
            <person name="Kishi E."/>
            <person name="Watanabe Y."/>
            <person name="Takasaki K."/>
            <person name="Ankai A."/>
            <person name="Oguchi A."/>
            <person name="Fukui S."/>
            <person name="Takahashi M."/>
            <person name="Yashiro I."/>
            <person name="Hosoyama A."/>
            <person name="Sekiguchi Y."/>
            <person name="Hanada S."/>
            <person name="Fujita N."/>
        </authorList>
    </citation>
    <scope>NUCLEOTIDE SEQUENCE [LARGE SCALE GENOMIC DNA]</scope>
    <source>
        <strain evidence="5">DSM 14523 / JCM 11388 / NBRC 100420 / UNI-1</strain>
    </source>
</reference>
<keyword evidence="1" id="KW-0175">Coiled coil</keyword>
<evidence type="ECO:0000259" key="3">
    <source>
        <dbReference type="Pfam" id="PF13477"/>
    </source>
</evidence>
<dbReference type="SUPFAM" id="SSF53756">
    <property type="entry name" value="UDP-Glycosyltransferase/glycogen phosphorylase"/>
    <property type="match status" value="1"/>
</dbReference>
<dbReference type="Pfam" id="PF13477">
    <property type="entry name" value="Glyco_trans_4_2"/>
    <property type="match status" value="1"/>
</dbReference>
<gene>
    <name evidence="4" type="ordered locus">ANT_23140</name>
</gene>
<evidence type="ECO:0000313" key="4">
    <source>
        <dbReference type="EMBL" id="BAJ64340.1"/>
    </source>
</evidence>
<sequence>MNMRIMLVADGRSPITRRYLKVLLDLGVQVTLVSSFPCAPVEGVEGMYTLPVAFGRFAGTQSGAGLDQPYKANQGARRAVARFRKAFLSLRYWLGPLTLPFYSAHLRRIYREVQPDVVHALRIPFEGMMASGLPENATLLVSIWGNDLTLHAQGSIWMNLLTRRVLRRVNGLTADAYRDIRLARTMGFRSSFPSAVFPGAGGIDLQAFEHLKRAGSEPRSDPIPAGVPLVINPRGFRPGSVRNDVFFEAIPLVLQRYPKVAFICPAMAGQPEAEETVRRLGIQRQVVLLPYLPQENLWELFLRATVMVSISQHDGTPNSLLEAMVAGCFPVAGDIESIREWITPGVNGLLVQPNRADQAADAILMALENADLRLRAREANRKIIEERAEVGKVKQQILSFYQQFME</sequence>
<keyword evidence="5" id="KW-1185">Reference proteome</keyword>
<dbReference type="Proteomes" id="UP000008922">
    <property type="component" value="Chromosome"/>
</dbReference>
<dbReference type="EMBL" id="AP012029">
    <property type="protein sequence ID" value="BAJ64340.1"/>
    <property type="molecule type" value="Genomic_DNA"/>
</dbReference>
<dbReference type="AlphaFoldDB" id="E8MYK4"/>
<dbReference type="HOGENOM" id="CLU_642148_0_0_0"/>
<dbReference type="Gene3D" id="3.40.50.2000">
    <property type="entry name" value="Glycogen Phosphorylase B"/>
    <property type="match status" value="2"/>
</dbReference>
<protein>
    <submittedName>
        <fullName evidence="4">Glycosyltransferase</fullName>
        <ecNumber evidence="4">2.4.-.-</ecNumber>
    </submittedName>
</protein>
<organism evidence="4 5">
    <name type="scientific">Anaerolinea thermophila (strain DSM 14523 / JCM 11388 / NBRC 100420 / UNI-1)</name>
    <dbReference type="NCBI Taxonomy" id="926569"/>
    <lineage>
        <taxon>Bacteria</taxon>
        <taxon>Bacillati</taxon>
        <taxon>Chloroflexota</taxon>
        <taxon>Anaerolineae</taxon>
        <taxon>Anaerolineales</taxon>
        <taxon>Anaerolineaceae</taxon>
        <taxon>Anaerolinea</taxon>
    </lineage>
</organism>
<feature type="coiled-coil region" evidence="1">
    <location>
        <begin position="367"/>
        <end position="396"/>
    </location>
</feature>
<dbReference type="InParanoid" id="E8MYK4"/>
<keyword evidence="4" id="KW-0328">Glycosyltransferase</keyword>
<dbReference type="STRING" id="926569.ANT_23140"/>
<dbReference type="InterPro" id="IPR001296">
    <property type="entry name" value="Glyco_trans_1"/>
</dbReference>
<feature type="domain" description="Glycosyl transferase family 1" evidence="2">
    <location>
        <begin position="246"/>
        <end position="382"/>
    </location>
</feature>